<dbReference type="OrthoDB" id="8190653at2759"/>
<dbReference type="OMA" id="CENNAVI"/>
<evidence type="ECO:0000256" key="4">
    <source>
        <dbReference type="ARBA" id="ARBA00022692"/>
    </source>
</evidence>
<feature type="transmembrane region" description="Helical" evidence="7">
    <location>
        <begin position="42"/>
        <end position="68"/>
    </location>
</feature>
<sequence length="399" mass="44278">MLPAENRYSKLRWFWTIASLLFYIADIGSDVGLVLKYVRERHFLWAGLTGAFVLVGLAVTQVFSYAWYKDDMKNPEGKPILSTLSCMRLVSLHVLGMGILTRYVQLLKAGHRELWAVSSAPSPEEERGAHHRLFCLATDLSMLKLFEAFLESVPQLLLQIFLILRHGECSHVQYVCMAFSCLNAAWALVDYRRCLRRSLPAAQEMPAGLPTAVYLLYKLLTLASRLLAFSLLLCLSPYALGGLAALWLLGTLWAYRLQTSFCTRRTTEWVYRAAVGAVLTFTFFNVKGQATRTPMTLYYLLHAAVNAAAPLLFALLWKPPLSLPGTTAAPPLAPTATELWYFWAVVGAIAVGTGAGLLCLAVYYARMHPPGKRREADEVDGPGGGAPPGGVRMRKFLQL</sequence>
<dbReference type="InterPro" id="IPR050895">
    <property type="entry name" value="XK-related_scramblase"/>
</dbReference>
<comment type="subcellular location">
    <subcellularLocation>
        <location evidence="1">Cell membrane</location>
        <topology evidence="1">Multi-pass membrane protein</topology>
    </subcellularLocation>
    <subcellularLocation>
        <location evidence="7">Membrane</location>
        <topology evidence="7">Multi-pass membrane protein</topology>
    </subcellularLocation>
</comment>
<dbReference type="GeneTree" id="ENSGT01140000282565"/>
<feature type="transmembrane region" description="Helical" evidence="7">
    <location>
        <begin position="298"/>
        <end position="317"/>
    </location>
</feature>
<gene>
    <name evidence="8" type="primary">XKR9</name>
    <name evidence="8" type="synonym">xkr9</name>
</gene>
<evidence type="ECO:0000256" key="2">
    <source>
        <dbReference type="ARBA" id="ARBA00008789"/>
    </source>
</evidence>
<evidence type="ECO:0000256" key="1">
    <source>
        <dbReference type="ARBA" id="ARBA00004651"/>
    </source>
</evidence>
<dbReference type="Pfam" id="PF09815">
    <property type="entry name" value="XK-related"/>
    <property type="match status" value="1"/>
</dbReference>
<evidence type="ECO:0000313" key="8">
    <source>
        <dbReference type="Ensembl" id="ENSGMOP00000017295.2"/>
    </source>
</evidence>
<evidence type="ECO:0000256" key="6">
    <source>
        <dbReference type="ARBA" id="ARBA00023136"/>
    </source>
</evidence>
<evidence type="ECO:0000256" key="3">
    <source>
        <dbReference type="ARBA" id="ARBA00022475"/>
    </source>
</evidence>
<dbReference type="PANTHER" id="PTHR16024:SF13">
    <property type="entry name" value="XK-RELATED PROTEIN 9"/>
    <property type="match status" value="1"/>
</dbReference>
<dbReference type="GO" id="GO:0005886">
    <property type="term" value="C:plasma membrane"/>
    <property type="evidence" value="ECO:0007669"/>
    <property type="project" value="UniProtKB-SubCell"/>
</dbReference>
<keyword evidence="3" id="KW-1003">Cell membrane</keyword>
<dbReference type="Proteomes" id="UP000694546">
    <property type="component" value="Chromosome 23"/>
</dbReference>
<reference evidence="8" key="2">
    <citation type="submission" date="2025-09" db="UniProtKB">
        <authorList>
            <consortium name="Ensembl"/>
        </authorList>
    </citation>
    <scope>IDENTIFICATION</scope>
</reference>
<dbReference type="InterPro" id="IPR018629">
    <property type="entry name" value="XK-rel"/>
</dbReference>
<feature type="transmembrane region" description="Helical" evidence="7">
    <location>
        <begin position="269"/>
        <end position="286"/>
    </location>
</feature>
<evidence type="ECO:0000256" key="7">
    <source>
        <dbReference type="RuleBase" id="RU910716"/>
    </source>
</evidence>
<feature type="transmembrane region" description="Helical" evidence="7">
    <location>
        <begin position="340"/>
        <end position="365"/>
    </location>
</feature>
<dbReference type="AlphaFoldDB" id="A0A8C4ZMM8"/>
<organism evidence="8 9">
    <name type="scientific">Gadus morhua</name>
    <name type="common">Atlantic cod</name>
    <dbReference type="NCBI Taxonomy" id="8049"/>
    <lineage>
        <taxon>Eukaryota</taxon>
        <taxon>Metazoa</taxon>
        <taxon>Chordata</taxon>
        <taxon>Craniata</taxon>
        <taxon>Vertebrata</taxon>
        <taxon>Euteleostomi</taxon>
        <taxon>Actinopterygii</taxon>
        <taxon>Neopterygii</taxon>
        <taxon>Teleostei</taxon>
        <taxon>Neoteleostei</taxon>
        <taxon>Acanthomorphata</taxon>
        <taxon>Zeiogadaria</taxon>
        <taxon>Gadariae</taxon>
        <taxon>Gadiformes</taxon>
        <taxon>Gadoidei</taxon>
        <taxon>Gadidae</taxon>
        <taxon>Gadus</taxon>
    </lineage>
</organism>
<keyword evidence="5 7" id="KW-1133">Transmembrane helix</keyword>
<keyword evidence="9" id="KW-1185">Reference proteome</keyword>
<comment type="similarity">
    <text evidence="2 7">Belongs to the XK family.</text>
</comment>
<feature type="transmembrane region" description="Helical" evidence="7">
    <location>
        <begin position="226"/>
        <end position="249"/>
    </location>
</feature>
<evidence type="ECO:0000256" key="5">
    <source>
        <dbReference type="ARBA" id="ARBA00022989"/>
    </source>
</evidence>
<dbReference type="Ensembl" id="ENSGMOT00000017724.2">
    <property type="protein sequence ID" value="ENSGMOP00000017295.2"/>
    <property type="gene ID" value="ENSGMOG00000016103.2"/>
</dbReference>
<proteinExistence type="inferred from homology"/>
<accession>A0A8C4ZMM8</accession>
<protein>
    <recommendedName>
        <fullName evidence="7">XK-related protein</fullName>
    </recommendedName>
</protein>
<evidence type="ECO:0000313" key="9">
    <source>
        <dbReference type="Proteomes" id="UP000694546"/>
    </source>
</evidence>
<feature type="transmembrane region" description="Helical" evidence="7">
    <location>
        <begin position="80"/>
        <end position="104"/>
    </location>
</feature>
<keyword evidence="4 7" id="KW-0812">Transmembrane</keyword>
<reference evidence="8" key="1">
    <citation type="submission" date="2025-08" db="UniProtKB">
        <authorList>
            <consortium name="Ensembl"/>
        </authorList>
    </citation>
    <scope>IDENTIFICATION</scope>
</reference>
<keyword evidence="6 7" id="KW-0472">Membrane</keyword>
<feature type="transmembrane region" description="Helical" evidence="7">
    <location>
        <begin position="12"/>
        <end position="35"/>
    </location>
</feature>
<dbReference type="PANTHER" id="PTHR16024">
    <property type="entry name" value="XK-RELATED PROTEIN"/>
    <property type="match status" value="1"/>
</dbReference>
<name>A0A8C4ZMM8_GADMO</name>